<feature type="non-terminal residue" evidence="3">
    <location>
        <position position="1"/>
    </location>
</feature>
<name>D5ZSN5_STRV1</name>
<organism evidence="3 4">
    <name type="scientific">Streptomyces viridosporus (strain ATCC 14672 / DSM 40746 / JCM 4963 / KCTC 9882 / NRRL B-12104 / FH 1290)</name>
    <name type="common">Streptomyces ghanaensis</name>
    <dbReference type="NCBI Taxonomy" id="566461"/>
    <lineage>
        <taxon>Bacteria</taxon>
        <taxon>Bacillati</taxon>
        <taxon>Actinomycetota</taxon>
        <taxon>Actinomycetes</taxon>
        <taxon>Kitasatosporales</taxon>
        <taxon>Streptomycetaceae</taxon>
        <taxon>Streptomyces</taxon>
    </lineage>
</organism>
<gene>
    <name evidence="3" type="ORF">SSFG_00013</name>
</gene>
<dbReference type="NCBIfam" id="NF033580">
    <property type="entry name" value="transpos_IS5_3"/>
    <property type="match status" value="1"/>
</dbReference>
<feature type="region of interest" description="Disordered" evidence="1">
    <location>
        <begin position="179"/>
        <end position="204"/>
    </location>
</feature>
<evidence type="ECO:0000313" key="4">
    <source>
        <dbReference type="Proteomes" id="UP000003824"/>
    </source>
</evidence>
<evidence type="ECO:0000259" key="2">
    <source>
        <dbReference type="Pfam" id="PF01609"/>
    </source>
</evidence>
<proteinExistence type="predicted"/>
<dbReference type="PANTHER" id="PTHR30007">
    <property type="entry name" value="PHP DOMAIN PROTEIN"/>
    <property type="match status" value="1"/>
</dbReference>
<dbReference type="GO" id="GO:0006313">
    <property type="term" value="P:DNA transposition"/>
    <property type="evidence" value="ECO:0007669"/>
    <property type="project" value="InterPro"/>
</dbReference>
<feature type="compositionally biased region" description="Basic and acidic residues" evidence="1">
    <location>
        <begin position="85"/>
        <end position="97"/>
    </location>
</feature>
<dbReference type="PANTHER" id="PTHR30007:SF1">
    <property type="entry name" value="BLR1914 PROTEIN"/>
    <property type="match status" value="1"/>
</dbReference>
<reference evidence="4" key="1">
    <citation type="submission" date="2008-12" db="EMBL/GenBank/DDBJ databases">
        <title>Annotation of Streptomyces ghanaensis ATCC 14672.</title>
        <authorList>
            <consortium name="The Broad Institute Genome Sequencing Platform"/>
            <consortium name="Broad Institute Microbial Sequencing Center"/>
            <person name="Fischbach M."/>
            <person name="Ward D."/>
            <person name="Young S."/>
            <person name="Kodira C.D."/>
            <person name="Zeng Q."/>
            <person name="Koehrsen M."/>
            <person name="Godfrey P."/>
            <person name="Alvarado L."/>
            <person name="Berlin A.M."/>
            <person name="Borenstein D."/>
            <person name="Chen Z."/>
            <person name="Engels R."/>
            <person name="Freedman E."/>
            <person name="Gellesch M."/>
            <person name="Goldberg J."/>
            <person name="Griggs A."/>
            <person name="Gujja S."/>
            <person name="Heiman D.I."/>
            <person name="Hepburn T.A."/>
            <person name="Howarth C."/>
            <person name="Jen D."/>
            <person name="Larson L."/>
            <person name="Lewis B."/>
            <person name="Mehta T."/>
            <person name="Park D."/>
            <person name="Pearson M."/>
            <person name="Roberts A."/>
            <person name="Saif S."/>
            <person name="Shea T.D."/>
            <person name="Shenoy N."/>
            <person name="Sisk P."/>
            <person name="Stolte C."/>
            <person name="Sykes S.N."/>
            <person name="Walk T."/>
            <person name="White J."/>
            <person name="Yandava C."/>
            <person name="Straight P."/>
            <person name="Clardy J."/>
            <person name="Hung D."/>
            <person name="Kolter R."/>
            <person name="Mekalanos J."/>
            <person name="Walker S."/>
            <person name="Walsh C.T."/>
            <person name="Wieland B.L.C."/>
            <person name="Ilzarbe M."/>
            <person name="Galagan J."/>
            <person name="Nusbaum C."/>
            <person name="Birren B."/>
        </authorList>
    </citation>
    <scope>NUCLEOTIDE SEQUENCE [LARGE SCALE GENOMIC DNA]</scope>
    <source>
        <strain evidence="4">ATCC 14672 / DSM 40746 / JCM 4963 / KCTC 9882 / NRRL B-12104 / FH 1290</strain>
    </source>
</reference>
<feature type="domain" description="Transposase IS4-like" evidence="2">
    <location>
        <begin position="97"/>
        <end position="246"/>
    </location>
</feature>
<dbReference type="AlphaFoldDB" id="D5ZSN5"/>
<dbReference type="InterPro" id="IPR002559">
    <property type="entry name" value="Transposase_11"/>
</dbReference>
<dbReference type="GO" id="GO:0004803">
    <property type="term" value="F:transposase activity"/>
    <property type="evidence" value="ECO:0007669"/>
    <property type="project" value="InterPro"/>
</dbReference>
<evidence type="ECO:0000313" key="3">
    <source>
        <dbReference type="EMBL" id="EFE64756.2"/>
    </source>
</evidence>
<feature type="compositionally biased region" description="Basic and acidic residues" evidence="1">
    <location>
        <begin position="152"/>
        <end position="167"/>
    </location>
</feature>
<accession>D5ZSN5</accession>
<dbReference type="EMBL" id="DS999641">
    <property type="protein sequence ID" value="EFE64756.2"/>
    <property type="molecule type" value="Genomic_DNA"/>
</dbReference>
<protein>
    <recommendedName>
        <fullName evidence="2">Transposase IS4-like domain-containing protein</fullName>
    </recommendedName>
</protein>
<dbReference type="eggNOG" id="COG3293">
    <property type="taxonomic scope" value="Bacteria"/>
</dbReference>
<dbReference type="Proteomes" id="UP000003824">
    <property type="component" value="Unassembled WGS sequence"/>
</dbReference>
<evidence type="ECO:0000256" key="1">
    <source>
        <dbReference type="SAM" id="MobiDB-lite"/>
    </source>
</evidence>
<dbReference type="Pfam" id="PF01609">
    <property type="entry name" value="DDE_Tnp_1"/>
    <property type="match status" value="1"/>
</dbReference>
<dbReference type="GO" id="GO:0003677">
    <property type="term" value="F:DNA binding"/>
    <property type="evidence" value="ECO:0007669"/>
    <property type="project" value="InterPro"/>
</dbReference>
<sequence>PAGTVRSLADRLRASSPLVGRRHLEGPPPGVTARGGCRQPGRRARPPGVPAGVGRDHRLDVLPGASARGRGTPQASGRPPAKGGGTREEAEGREALGRSRGGLTGKVHLLSDDRARPLRWLTSPGQRGDSPMFAPVLDGLRIRRRGPGRPRSRPDRVRGDKAYSSRDNRAYLRQRGIKATIAQPDDQRAHRKKRGRSGGRPPAFDRARYRRRNAVERCVNKWKQFRAVATRYDKRDYIFNGTLTVTAVVIWLRDTVQEPSETP</sequence>
<feature type="compositionally biased region" description="Basic residues" evidence="1">
    <location>
        <begin position="142"/>
        <end position="151"/>
    </location>
</feature>
<feature type="region of interest" description="Disordered" evidence="1">
    <location>
        <begin position="1"/>
        <end position="167"/>
    </location>
</feature>